<proteinExistence type="inferred from homology"/>
<evidence type="ECO:0000313" key="2">
    <source>
        <dbReference type="EMBL" id="OGK15248.1"/>
    </source>
</evidence>
<organism evidence="2 3">
    <name type="scientific">Candidatus Roizmanbacteria bacterium RIFCSPHIGHO2_01_FULL_39_12b</name>
    <dbReference type="NCBI Taxonomy" id="1802030"/>
    <lineage>
        <taxon>Bacteria</taxon>
        <taxon>Candidatus Roizmaniibacteriota</taxon>
    </lineage>
</organism>
<reference evidence="2 3" key="1">
    <citation type="journal article" date="2016" name="Nat. Commun.">
        <title>Thousands of microbial genomes shed light on interconnected biogeochemical processes in an aquifer system.</title>
        <authorList>
            <person name="Anantharaman K."/>
            <person name="Brown C.T."/>
            <person name="Hug L.A."/>
            <person name="Sharon I."/>
            <person name="Castelle C.J."/>
            <person name="Probst A.J."/>
            <person name="Thomas B.C."/>
            <person name="Singh A."/>
            <person name="Wilkins M.J."/>
            <person name="Karaoz U."/>
            <person name="Brodie E.L."/>
            <person name="Williams K.H."/>
            <person name="Hubbard S.S."/>
            <person name="Banfield J.F."/>
        </authorList>
    </citation>
    <scope>NUCLEOTIDE SEQUENCE [LARGE SCALE GENOMIC DNA]</scope>
</reference>
<dbReference type="SUPFAM" id="SSF53271">
    <property type="entry name" value="PRTase-like"/>
    <property type="match status" value="1"/>
</dbReference>
<dbReference type="Gene3D" id="3.40.50.2020">
    <property type="match status" value="1"/>
</dbReference>
<dbReference type="InterPro" id="IPR051910">
    <property type="entry name" value="ComF/GntX_DNA_util-trans"/>
</dbReference>
<dbReference type="PANTHER" id="PTHR47505">
    <property type="entry name" value="DNA UTILIZATION PROTEIN YHGH"/>
    <property type="match status" value="1"/>
</dbReference>
<name>A0A1F7G8I6_9BACT</name>
<comment type="caution">
    <text evidence="2">The sequence shown here is derived from an EMBL/GenBank/DDBJ whole genome shotgun (WGS) entry which is preliminary data.</text>
</comment>
<dbReference type="AlphaFoldDB" id="A0A1F7G8I6"/>
<dbReference type="CDD" id="cd06223">
    <property type="entry name" value="PRTases_typeI"/>
    <property type="match status" value="1"/>
</dbReference>
<dbReference type="EMBL" id="MFZF01000033">
    <property type="protein sequence ID" value="OGK15248.1"/>
    <property type="molecule type" value="Genomic_DNA"/>
</dbReference>
<protein>
    <recommendedName>
        <fullName evidence="4">Phosphoribosyltransferase domain-containing protein</fullName>
    </recommendedName>
</protein>
<evidence type="ECO:0008006" key="4">
    <source>
        <dbReference type="Google" id="ProtNLM"/>
    </source>
</evidence>
<accession>A0A1F7G8I6</accession>
<comment type="similarity">
    <text evidence="1">Belongs to the ComF/GntX family.</text>
</comment>
<sequence length="235" mass="26597">MNLLYRIVDCFFPHFCVCCGSIGTDLCLNCLSKIKPRIVAQCVYCYDYVENGKTHKNCLKKYGIDGVWILFPYAPLLRTIIHAVKYRNVRGAMRDLIISKGQTRLAYQCRQIFPQDAILIPIPLFSSRHRSRGFNQAAYIADVFGHLFKLNVDETILLRKKDTTAQSAIKEKGARFENIKGAFEINTKQKIRTIVLVDDVWTTGATMLEACKVLKQSGVIQVFALILSGKIQPSA</sequence>
<evidence type="ECO:0000256" key="1">
    <source>
        <dbReference type="ARBA" id="ARBA00008007"/>
    </source>
</evidence>
<dbReference type="Proteomes" id="UP000178372">
    <property type="component" value="Unassembled WGS sequence"/>
</dbReference>
<dbReference type="InterPro" id="IPR000836">
    <property type="entry name" value="PRTase_dom"/>
</dbReference>
<gene>
    <name evidence="2" type="ORF">A2690_00555</name>
</gene>
<dbReference type="InterPro" id="IPR029057">
    <property type="entry name" value="PRTase-like"/>
</dbReference>
<dbReference type="PANTHER" id="PTHR47505:SF1">
    <property type="entry name" value="DNA UTILIZATION PROTEIN YHGH"/>
    <property type="match status" value="1"/>
</dbReference>
<evidence type="ECO:0000313" key="3">
    <source>
        <dbReference type="Proteomes" id="UP000178372"/>
    </source>
</evidence>